<evidence type="ECO:0000313" key="11">
    <source>
        <dbReference type="EMBL" id="TDP42972.1"/>
    </source>
</evidence>
<protein>
    <submittedName>
        <fullName evidence="11">Hydroxymethylpyrimidine/phosphomethylpyrimidine kinase</fullName>
    </submittedName>
</protein>
<dbReference type="GO" id="GO:0008902">
    <property type="term" value="F:hydroxymethylpyrimidine kinase activity"/>
    <property type="evidence" value="ECO:0007669"/>
    <property type="project" value="UniProtKB-EC"/>
</dbReference>
<evidence type="ECO:0000256" key="1">
    <source>
        <dbReference type="ARBA" id="ARBA00000151"/>
    </source>
</evidence>
<organism evidence="11 12">
    <name type="scientific">Nocardia ignorata</name>
    <dbReference type="NCBI Taxonomy" id="145285"/>
    <lineage>
        <taxon>Bacteria</taxon>
        <taxon>Bacillati</taxon>
        <taxon>Actinomycetota</taxon>
        <taxon>Actinomycetes</taxon>
        <taxon>Mycobacteriales</taxon>
        <taxon>Nocardiaceae</taxon>
        <taxon>Nocardia</taxon>
    </lineage>
</organism>
<name>A0A4R6PWJ5_NOCIG</name>
<comment type="function">
    <text evidence="3">Catalyzes the phosphorylation of hydroxymethylpyrimidine phosphate (HMP-P) to HMP-PP, and of HMP to HMP-P.</text>
</comment>
<gene>
    <name evidence="11" type="ORF">DFR75_1012091</name>
</gene>
<accession>A0A4R6PWJ5</accession>
<dbReference type="CDD" id="cd01169">
    <property type="entry name" value="HMPP_kinase"/>
    <property type="match status" value="1"/>
</dbReference>
<dbReference type="InterPro" id="IPR004399">
    <property type="entry name" value="HMP/HMP-P_kinase_dom"/>
</dbReference>
<dbReference type="InterPro" id="IPR013749">
    <property type="entry name" value="PM/HMP-P_kinase-1"/>
</dbReference>
<dbReference type="GO" id="GO:0008972">
    <property type="term" value="F:phosphomethylpyrimidine kinase activity"/>
    <property type="evidence" value="ECO:0007669"/>
    <property type="project" value="UniProtKB-EC"/>
</dbReference>
<comment type="catalytic activity">
    <reaction evidence="1">
        <text>4-amino-5-hydroxymethyl-2-methylpyrimidine + ATP = 4-amino-2-methyl-5-(phosphooxymethyl)pyrimidine + ADP + H(+)</text>
        <dbReference type="Rhea" id="RHEA:23096"/>
        <dbReference type="ChEBI" id="CHEBI:15378"/>
        <dbReference type="ChEBI" id="CHEBI:16892"/>
        <dbReference type="ChEBI" id="CHEBI:30616"/>
        <dbReference type="ChEBI" id="CHEBI:58354"/>
        <dbReference type="ChEBI" id="CHEBI:456216"/>
        <dbReference type="EC" id="2.7.1.49"/>
    </reaction>
</comment>
<keyword evidence="9" id="KW-0784">Thiamine biosynthesis</keyword>
<dbReference type="GO" id="GO:0005829">
    <property type="term" value="C:cytosol"/>
    <property type="evidence" value="ECO:0007669"/>
    <property type="project" value="TreeGrafter"/>
</dbReference>
<evidence type="ECO:0000256" key="2">
    <source>
        <dbReference type="ARBA" id="ARBA00000565"/>
    </source>
</evidence>
<dbReference type="GO" id="GO:0009228">
    <property type="term" value="P:thiamine biosynthetic process"/>
    <property type="evidence" value="ECO:0007669"/>
    <property type="project" value="UniProtKB-KW"/>
</dbReference>
<comment type="catalytic activity">
    <reaction evidence="2">
        <text>4-amino-2-methyl-5-(phosphooxymethyl)pyrimidine + ATP = 4-amino-2-methyl-5-(diphosphooxymethyl)pyrimidine + ADP</text>
        <dbReference type="Rhea" id="RHEA:19893"/>
        <dbReference type="ChEBI" id="CHEBI:30616"/>
        <dbReference type="ChEBI" id="CHEBI:57841"/>
        <dbReference type="ChEBI" id="CHEBI:58354"/>
        <dbReference type="ChEBI" id="CHEBI:456216"/>
        <dbReference type="EC" id="2.7.4.7"/>
    </reaction>
</comment>
<dbReference type="EMBL" id="SNXK01000001">
    <property type="protein sequence ID" value="TDP42972.1"/>
    <property type="molecule type" value="Genomic_DNA"/>
</dbReference>
<reference evidence="11 12" key="1">
    <citation type="submission" date="2019-03" db="EMBL/GenBank/DDBJ databases">
        <title>Genomic Encyclopedia of Type Strains, Phase IV (KMG-IV): sequencing the most valuable type-strain genomes for metagenomic binning, comparative biology and taxonomic classification.</title>
        <authorList>
            <person name="Goeker M."/>
        </authorList>
    </citation>
    <scope>NUCLEOTIDE SEQUENCE [LARGE SCALE GENOMIC DNA]</scope>
    <source>
        <strain evidence="11 12">DSM 44496</strain>
    </source>
</reference>
<comment type="pathway">
    <text evidence="4">Cofactor biosynthesis; thiamine diphosphate biosynthesis; 4-amino-2-methyl-5-diphosphomethylpyrimidine from 5-amino-1-(5-phospho-D-ribosyl)imidazole: step 3/3.</text>
</comment>
<evidence type="ECO:0000256" key="6">
    <source>
        <dbReference type="ARBA" id="ARBA00022741"/>
    </source>
</evidence>
<evidence type="ECO:0000256" key="5">
    <source>
        <dbReference type="ARBA" id="ARBA00022679"/>
    </source>
</evidence>
<dbReference type="SUPFAM" id="SSF53613">
    <property type="entry name" value="Ribokinase-like"/>
    <property type="match status" value="1"/>
</dbReference>
<dbReference type="UniPathway" id="UPA00060">
    <property type="reaction ID" value="UER00138"/>
</dbReference>
<keyword evidence="5" id="KW-0808">Transferase</keyword>
<keyword evidence="6" id="KW-0547">Nucleotide-binding</keyword>
<comment type="caution">
    <text evidence="11">The sequence shown here is derived from an EMBL/GenBank/DDBJ whole genome shotgun (WGS) entry which is preliminary data.</text>
</comment>
<dbReference type="NCBIfam" id="TIGR00097">
    <property type="entry name" value="HMP-P_kinase"/>
    <property type="match status" value="1"/>
</dbReference>
<keyword evidence="8" id="KW-0067">ATP-binding</keyword>
<evidence type="ECO:0000259" key="10">
    <source>
        <dbReference type="Pfam" id="PF08543"/>
    </source>
</evidence>
<evidence type="ECO:0000256" key="7">
    <source>
        <dbReference type="ARBA" id="ARBA00022777"/>
    </source>
</evidence>
<dbReference type="AlphaFoldDB" id="A0A4R6PWJ5"/>
<proteinExistence type="predicted"/>
<keyword evidence="12" id="KW-1185">Reference proteome</keyword>
<dbReference type="FunFam" id="3.40.1190.20:FF:000003">
    <property type="entry name" value="Phosphomethylpyrimidine kinase ThiD"/>
    <property type="match status" value="1"/>
</dbReference>
<sequence>MLPLAPDGQTPVRALTIAGTDSGGGAGIQADSRTMAMCGVHACVAVAAVTVQNTVGVSGFHEIPPQIVADQVRVVVRDIGIGAAKTGMLASTAIIESVAAVCREVGIGRQGTVPLVVDPVAASMHGDPLLHASALDAVRTTLIPLATVVTPNLDEVRLITGIEVVDDPTARKAAEALHGLGAQWAIVKGGHLRTSETSTDLLFDGDTFQEFSAPRIGTGNDHGGGDTLAAAIASALAHGYSVPEAVAFAKEWTYRCLAASYDLGAGHGPVSPLWRLRTDR</sequence>
<evidence type="ECO:0000313" key="12">
    <source>
        <dbReference type="Proteomes" id="UP000295087"/>
    </source>
</evidence>
<dbReference type="GO" id="GO:0009229">
    <property type="term" value="P:thiamine diphosphate biosynthetic process"/>
    <property type="evidence" value="ECO:0007669"/>
    <property type="project" value="UniProtKB-UniPathway"/>
</dbReference>
<feature type="domain" description="Pyridoxamine kinase/Phosphomethylpyrimidine kinase" evidence="10">
    <location>
        <begin position="21"/>
        <end position="270"/>
    </location>
</feature>
<evidence type="ECO:0000256" key="4">
    <source>
        <dbReference type="ARBA" id="ARBA00004769"/>
    </source>
</evidence>
<evidence type="ECO:0000256" key="3">
    <source>
        <dbReference type="ARBA" id="ARBA00003848"/>
    </source>
</evidence>
<evidence type="ECO:0000256" key="9">
    <source>
        <dbReference type="ARBA" id="ARBA00022977"/>
    </source>
</evidence>
<dbReference type="Gene3D" id="3.40.1190.20">
    <property type="match status" value="1"/>
</dbReference>
<dbReference type="InterPro" id="IPR029056">
    <property type="entry name" value="Ribokinase-like"/>
</dbReference>
<dbReference type="PANTHER" id="PTHR20858">
    <property type="entry name" value="PHOSPHOMETHYLPYRIMIDINE KINASE"/>
    <property type="match status" value="1"/>
</dbReference>
<evidence type="ECO:0000256" key="8">
    <source>
        <dbReference type="ARBA" id="ARBA00022840"/>
    </source>
</evidence>
<dbReference type="Proteomes" id="UP000295087">
    <property type="component" value="Unassembled WGS sequence"/>
</dbReference>
<keyword evidence="7 11" id="KW-0418">Kinase</keyword>
<dbReference type="GO" id="GO:0005524">
    <property type="term" value="F:ATP binding"/>
    <property type="evidence" value="ECO:0007669"/>
    <property type="project" value="UniProtKB-KW"/>
</dbReference>
<dbReference type="Pfam" id="PF08543">
    <property type="entry name" value="Phos_pyr_kin"/>
    <property type="match status" value="1"/>
</dbReference>
<dbReference type="PANTHER" id="PTHR20858:SF17">
    <property type="entry name" value="HYDROXYMETHYLPYRIMIDINE_PHOSPHOMETHYLPYRIMIDINE KINASE THI20-RELATED"/>
    <property type="match status" value="1"/>
</dbReference>